<gene>
    <name evidence="1" type="ORF">K3G42_029771</name>
</gene>
<evidence type="ECO:0000313" key="1">
    <source>
        <dbReference type="EMBL" id="KAH7993208.1"/>
    </source>
</evidence>
<keyword evidence="2" id="KW-1185">Reference proteome</keyword>
<dbReference type="Proteomes" id="UP000827872">
    <property type="component" value="Linkage Group LG03"/>
</dbReference>
<reference evidence="1" key="1">
    <citation type="submission" date="2021-08" db="EMBL/GenBank/DDBJ databases">
        <title>The first chromosome-level gecko genome reveals the dynamic sex chromosomes of Neotropical dwarf geckos (Sphaerodactylidae: Sphaerodactylus).</title>
        <authorList>
            <person name="Pinto B.J."/>
            <person name="Keating S.E."/>
            <person name="Gamble T."/>
        </authorList>
    </citation>
    <scope>NUCLEOTIDE SEQUENCE</scope>
    <source>
        <strain evidence="1">TG3544</strain>
    </source>
</reference>
<organism evidence="1 2">
    <name type="scientific">Sphaerodactylus townsendi</name>
    <dbReference type="NCBI Taxonomy" id="933632"/>
    <lineage>
        <taxon>Eukaryota</taxon>
        <taxon>Metazoa</taxon>
        <taxon>Chordata</taxon>
        <taxon>Craniata</taxon>
        <taxon>Vertebrata</taxon>
        <taxon>Euteleostomi</taxon>
        <taxon>Lepidosauria</taxon>
        <taxon>Squamata</taxon>
        <taxon>Bifurcata</taxon>
        <taxon>Gekkota</taxon>
        <taxon>Sphaerodactylidae</taxon>
        <taxon>Sphaerodactylus</taxon>
    </lineage>
</organism>
<proteinExistence type="predicted"/>
<comment type="caution">
    <text evidence="1">The sequence shown here is derived from an EMBL/GenBank/DDBJ whole genome shotgun (WGS) entry which is preliminary data.</text>
</comment>
<protein>
    <submittedName>
        <fullName evidence="1">Uncharacterized protein</fullName>
    </submittedName>
</protein>
<accession>A0ACB8EL52</accession>
<dbReference type="EMBL" id="CM037616">
    <property type="protein sequence ID" value="KAH7993208.1"/>
    <property type="molecule type" value="Genomic_DNA"/>
</dbReference>
<sequence>MSTVEERYAHNGQKCKSSAVPGIAQLRLLATDQGRKMTSIPAAVEICPYCKKPFKRLKSHLPHCKMAGNVLSAVNSSKISFPVPVTGNSATPVFLNTQNKVHIKNTEIASKKENKKRKLRLTKNEDKVKLNSVEQIKMVESTPVSNRLTPRPGEDTQQQIKHSTEKPKRRENGTSRIPGENLAREQAAEIVLSKTKLSKKLPRVQKSRSKITSDEEKCVSGIIQEPLIQTGKSMYKSPGQLSKETSAKQRQAKEGSTKLTRSAWVDSSMDDHQSIPEGVNDKVKRVIENHPVEVLREGHDSSVQKIPLNKAAIGNKMSHQPVASLLANAEIPLATEKQIITGIENRKGVLGLELEGNTWNEETGNSVTTVKASDDCFLNSYQMVGDVPVKLAAGRKSTMDENQLSVISHKESLGFQNPKPNPCPTFAETFQRRGSDQISSCFLTCLEKDITFDSGTTVITRSNSSGVSLKSPVHMLEMTAVQRLSSPKRGLQPGSLGLEWFPELYPNYQSLFSEKNQWNTSIPKTQFMILPHDGWQVPLTARRLMDVKLQELPAWLATCNPSPRGMLRATCRAWNGYYNHYINVKKGGVAGISMLLLGYCVLSYVWNYEHLKQDRWRKYH</sequence>
<evidence type="ECO:0000313" key="2">
    <source>
        <dbReference type="Proteomes" id="UP000827872"/>
    </source>
</evidence>
<name>A0ACB8EL52_9SAUR</name>